<feature type="transmembrane region" description="Helical" evidence="6">
    <location>
        <begin position="62"/>
        <end position="84"/>
    </location>
</feature>
<comment type="subcellular location">
    <subcellularLocation>
        <location evidence="1">Cell membrane</location>
        <topology evidence="1">Multi-pass membrane protein</topology>
    </subcellularLocation>
</comment>
<dbReference type="GO" id="GO:0022857">
    <property type="term" value="F:transmembrane transporter activity"/>
    <property type="evidence" value="ECO:0007669"/>
    <property type="project" value="InterPro"/>
</dbReference>
<feature type="transmembrane region" description="Helical" evidence="6">
    <location>
        <begin position="31"/>
        <end position="55"/>
    </location>
</feature>
<keyword evidence="3 6" id="KW-0812">Transmembrane</keyword>
<evidence type="ECO:0000256" key="2">
    <source>
        <dbReference type="ARBA" id="ARBA00022475"/>
    </source>
</evidence>
<evidence type="ECO:0000256" key="1">
    <source>
        <dbReference type="ARBA" id="ARBA00004651"/>
    </source>
</evidence>
<keyword evidence="9" id="KW-1185">Reference proteome</keyword>
<dbReference type="AlphaFoldDB" id="A0A4R5DGJ5"/>
<evidence type="ECO:0000313" key="9">
    <source>
        <dbReference type="Proteomes" id="UP000294739"/>
    </source>
</evidence>
<dbReference type="PANTHER" id="PTHR43124:SF3">
    <property type="entry name" value="CHLORAMPHENICOL EFFLUX PUMP RV0191"/>
    <property type="match status" value="1"/>
</dbReference>
<feature type="transmembrane region" description="Helical" evidence="6">
    <location>
        <begin position="310"/>
        <end position="335"/>
    </location>
</feature>
<comment type="caution">
    <text evidence="8">The sequence shown here is derived from an EMBL/GenBank/DDBJ whole genome shotgun (WGS) entry which is preliminary data.</text>
</comment>
<feature type="transmembrane region" description="Helical" evidence="6">
    <location>
        <begin position="281"/>
        <end position="298"/>
    </location>
</feature>
<sequence length="379" mass="37917">MLVVFSLTTGEFVIAGILPDVADGLDVSVPAAGLLVTAYAAGMIVGGPVVTVLTARMSRKPLIAGLVAVSVLGNLGSALAPGYATALLTRFVAGLAVATFFAVAIATAAAMAGPGRESSAVAKVALGMNLGIILGSPIGTFIGQSLGWRATFATVAALTAAALLLVLLAVPDRPSETTRSVLTELRVFADRDVQLAIALTAVGSVGVVMVFTYIVPLLTGVSGFSSAAVPILLLVYGAGAVVGNFGGGWLADRSLMAAVRGLLIALAATLTLFWAVAESPVAAAVLTFAVGVLAFAIIPGMQARVLTTAVAAPTLAVAVNASGFQLAAAFAGWLGGRVIAGGPGPRPLYLVGALLTVAGVLIAIHIVRRDRRETVRADA</sequence>
<dbReference type="InterPro" id="IPR036259">
    <property type="entry name" value="MFS_trans_sf"/>
</dbReference>
<protein>
    <submittedName>
        <fullName evidence="8">MFS transporter</fullName>
    </submittedName>
</protein>
<evidence type="ECO:0000256" key="4">
    <source>
        <dbReference type="ARBA" id="ARBA00022989"/>
    </source>
</evidence>
<dbReference type="SUPFAM" id="SSF103473">
    <property type="entry name" value="MFS general substrate transporter"/>
    <property type="match status" value="1"/>
</dbReference>
<name>A0A4R5DGJ5_9ACTN</name>
<proteinExistence type="predicted"/>
<dbReference type="Proteomes" id="UP000294739">
    <property type="component" value="Unassembled WGS sequence"/>
</dbReference>
<dbReference type="FunCoup" id="A0A4R5DGJ5">
    <property type="interactions" value="1"/>
</dbReference>
<feature type="transmembrane region" description="Helical" evidence="6">
    <location>
        <begin position="195"/>
        <end position="215"/>
    </location>
</feature>
<keyword evidence="2" id="KW-1003">Cell membrane</keyword>
<feature type="transmembrane region" description="Helical" evidence="6">
    <location>
        <begin position="90"/>
        <end position="112"/>
    </location>
</feature>
<dbReference type="GO" id="GO:0005886">
    <property type="term" value="C:plasma membrane"/>
    <property type="evidence" value="ECO:0007669"/>
    <property type="project" value="UniProtKB-SubCell"/>
</dbReference>
<feature type="transmembrane region" description="Helical" evidence="6">
    <location>
        <begin position="257"/>
        <end position="275"/>
    </location>
</feature>
<evidence type="ECO:0000259" key="7">
    <source>
        <dbReference type="PROSITE" id="PS50850"/>
    </source>
</evidence>
<dbReference type="CDD" id="cd17324">
    <property type="entry name" value="MFS_NepI_like"/>
    <property type="match status" value="1"/>
</dbReference>
<dbReference type="OrthoDB" id="9814237at2"/>
<dbReference type="Pfam" id="PF07690">
    <property type="entry name" value="MFS_1"/>
    <property type="match status" value="1"/>
</dbReference>
<feature type="transmembrane region" description="Helical" evidence="6">
    <location>
        <begin position="227"/>
        <end position="250"/>
    </location>
</feature>
<feature type="transmembrane region" description="Helical" evidence="6">
    <location>
        <begin position="148"/>
        <end position="170"/>
    </location>
</feature>
<accession>A0A4R5DGJ5</accession>
<feature type="transmembrane region" description="Helical" evidence="6">
    <location>
        <begin position="347"/>
        <end position="367"/>
    </location>
</feature>
<dbReference type="Gene3D" id="1.20.1250.20">
    <property type="entry name" value="MFS general substrate transporter like domains"/>
    <property type="match status" value="2"/>
</dbReference>
<keyword evidence="4 6" id="KW-1133">Transmembrane helix</keyword>
<dbReference type="PROSITE" id="PS50850">
    <property type="entry name" value="MFS"/>
    <property type="match status" value="1"/>
</dbReference>
<gene>
    <name evidence="8" type="ORF">E1269_06820</name>
</gene>
<keyword evidence="5 6" id="KW-0472">Membrane</keyword>
<dbReference type="InterPro" id="IPR011701">
    <property type="entry name" value="MFS"/>
</dbReference>
<evidence type="ECO:0000313" key="8">
    <source>
        <dbReference type="EMBL" id="TDE13116.1"/>
    </source>
</evidence>
<dbReference type="InParanoid" id="A0A4R5DGJ5"/>
<dbReference type="InterPro" id="IPR050189">
    <property type="entry name" value="MFS_Efflux_Transporters"/>
</dbReference>
<feature type="domain" description="Major facilitator superfamily (MFS) profile" evidence="7">
    <location>
        <begin position="1"/>
        <end position="371"/>
    </location>
</feature>
<evidence type="ECO:0000256" key="6">
    <source>
        <dbReference type="SAM" id="Phobius"/>
    </source>
</evidence>
<dbReference type="EMBL" id="SMKZ01000006">
    <property type="protein sequence ID" value="TDE13116.1"/>
    <property type="molecule type" value="Genomic_DNA"/>
</dbReference>
<dbReference type="InterPro" id="IPR020846">
    <property type="entry name" value="MFS_dom"/>
</dbReference>
<reference evidence="8 9" key="1">
    <citation type="submission" date="2019-03" db="EMBL/GenBank/DDBJ databases">
        <title>Draft genome sequences of novel Actinobacteria.</title>
        <authorList>
            <person name="Sahin N."/>
            <person name="Ay H."/>
            <person name="Saygin H."/>
        </authorList>
    </citation>
    <scope>NUCLEOTIDE SEQUENCE [LARGE SCALE GENOMIC DNA]</scope>
    <source>
        <strain evidence="8 9">5K138</strain>
    </source>
</reference>
<evidence type="ECO:0000256" key="5">
    <source>
        <dbReference type="ARBA" id="ARBA00023136"/>
    </source>
</evidence>
<evidence type="ECO:0000256" key="3">
    <source>
        <dbReference type="ARBA" id="ARBA00022692"/>
    </source>
</evidence>
<organism evidence="8 9">
    <name type="scientific">Jiangella asiatica</name>
    <dbReference type="NCBI Taxonomy" id="2530372"/>
    <lineage>
        <taxon>Bacteria</taxon>
        <taxon>Bacillati</taxon>
        <taxon>Actinomycetota</taxon>
        <taxon>Actinomycetes</taxon>
        <taxon>Jiangellales</taxon>
        <taxon>Jiangellaceae</taxon>
        <taxon>Jiangella</taxon>
    </lineage>
</organism>
<dbReference type="PANTHER" id="PTHR43124">
    <property type="entry name" value="PURINE EFFLUX PUMP PBUE"/>
    <property type="match status" value="1"/>
</dbReference>
<feature type="transmembrane region" description="Helical" evidence="6">
    <location>
        <begin position="124"/>
        <end position="142"/>
    </location>
</feature>